<protein>
    <submittedName>
        <fullName evidence="1">Uncharacterized protein</fullName>
    </submittedName>
</protein>
<dbReference type="EMBL" id="KI394767">
    <property type="protein sequence ID" value="ERN01170.1"/>
    <property type="molecule type" value="Genomic_DNA"/>
</dbReference>
<reference evidence="2" key="1">
    <citation type="journal article" date="2013" name="Science">
        <title>The Amborella genome and the evolution of flowering plants.</title>
        <authorList>
            <consortium name="Amborella Genome Project"/>
        </authorList>
    </citation>
    <scope>NUCLEOTIDE SEQUENCE [LARGE SCALE GENOMIC DNA]</scope>
</reference>
<name>W1P2L6_AMBTC</name>
<evidence type="ECO:0000313" key="1">
    <source>
        <dbReference type="EMBL" id="ERN01170.1"/>
    </source>
</evidence>
<dbReference type="HOGENOM" id="CLU_173609_0_0_1"/>
<dbReference type="Gramene" id="ERN01170">
    <property type="protein sequence ID" value="ERN01170"/>
    <property type="gene ID" value="AMTR_s00002p00224580"/>
</dbReference>
<organism evidence="1 2">
    <name type="scientific">Amborella trichopoda</name>
    <dbReference type="NCBI Taxonomy" id="13333"/>
    <lineage>
        <taxon>Eukaryota</taxon>
        <taxon>Viridiplantae</taxon>
        <taxon>Streptophyta</taxon>
        <taxon>Embryophyta</taxon>
        <taxon>Tracheophyta</taxon>
        <taxon>Spermatophyta</taxon>
        <taxon>Magnoliopsida</taxon>
        <taxon>Amborellales</taxon>
        <taxon>Amborellaceae</taxon>
        <taxon>Amborella</taxon>
    </lineage>
</organism>
<evidence type="ECO:0000313" key="2">
    <source>
        <dbReference type="Proteomes" id="UP000017836"/>
    </source>
</evidence>
<dbReference type="AlphaFoldDB" id="W1P2L6"/>
<accession>W1P2L6</accession>
<dbReference type="PANTHER" id="PTHR36019:SF3">
    <property type="entry name" value="PLANT_PROTEIN"/>
    <property type="match status" value="1"/>
</dbReference>
<keyword evidence="2" id="KW-1185">Reference proteome</keyword>
<dbReference type="Proteomes" id="UP000017836">
    <property type="component" value="Unassembled WGS sequence"/>
</dbReference>
<gene>
    <name evidence="1" type="ORF">AMTR_s00002p00224580</name>
</gene>
<sequence>MSLSCLTCGSPRRRESDMDMHYQRIEKVLGPYEISKSLGPTYHCQTSTTGSTGEVEASPVKVEPQLLRSGACRRDWSFEDLSSLNKLGCT</sequence>
<dbReference type="PANTHER" id="PTHR36019">
    <property type="entry name" value="PLANT/PROTEIN"/>
    <property type="match status" value="1"/>
</dbReference>
<proteinExistence type="predicted"/>